<dbReference type="AlphaFoldDB" id="A0A645I2C4"/>
<dbReference type="InterPro" id="IPR051910">
    <property type="entry name" value="ComF/GntX_DNA_util-trans"/>
</dbReference>
<proteinExistence type="inferred from homology"/>
<sequence>MMAEKVKAEPGFGKIDLIVPVPISPNSFLVRGFNQTDLLARHIGKELGVKVDNNVIFRVKDTPSQTELSKEERQKNLLQAFEVRDEKKVLNKNILLVDDVYTAGSTGRECTRVLLNAGADRVCIITWATGKGF</sequence>
<comment type="caution">
    <text evidence="3">The sequence shown here is derived from an EMBL/GenBank/DDBJ whole genome shotgun (WGS) entry which is preliminary data.</text>
</comment>
<dbReference type="Pfam" id="PF00156">
    <property type="entry name" value="Pribosyltran"/>
    <property type="match status" value="1"/>
</dbReference>
<dbReference type="InterPro" id="IPR029057">
    <property type="entry name" value="PRTase-like"/>
</dbReference>
<dbReference type="EMBL" id="VSSQ01104566">
    <property type="protein sequence ID" value="MPN44996.1"/>
    <property type="molecule type" value="Genomic_DNA"/>
</dbReference>
<reference evidence="3" key="1">
    <citation type="submission" date="2019-08" db="EMBL/GenBank/DDBJ databases">
        <authorList>
            <person name="Kucharzyk K."/>
            <person name="Murdoch R.W."/>
            <person name="Higgins S."/>
            <person name="Loffler F."/>
        </authorList>
    </citation>
    <scope>NUCLEOTIDE SEQUENCE</scope>
</reference>
<dbReference type="InterPro" id="IPR000836">
    <property type="entry name" value="PRTase_dom"/>
</dbReference>
<dbReference type="Gene3D" id="3.40.50.2020">
    <property type="match status" value="1"/>
</dbReference>
<dbReference type="CDD" id="cd06223">
    <property type="entry name" value="PRTases_typeI"/>
    <property type="match status" value="1"/>
</dbReference>
<dbReference type="SUPFAM" id="SSF53271">
    <property type="entry name" value="PRTase-like"/>
    <property type="match status" value="1"/>
</dbReference>
<protein>
    <recommendedName>
        <fullName evidence="2">Phosphoribosyltransferase domain-containing protein</fullName>
    </recommendedName>
</protein>
<feature type="domain" description="Phosphoribosyltransferase" evidence="2">
    <location>
        <begin position="37"/>
        <end position="127"/>
    </location>
</feature>
<accession>A0A645I2C4</accession>
<organism evidence="3">
    <name type="scientific">bioreactor metagenome</name>
    <dbReference type="NCBI Taxonomy" id="1076179"/>
    <lineage>
        <taxon>unclassified sequences</taxon>
        <taxon>metagenomes</taxon>
        <taxon>ecological metagenomes</taxon>
    </lineage>
</organism>
<comment type="similarity">
    <text evidence="1">Belongs to the ComF/GntX family.</text>
</comment>
<dbReference type="PANTHER" id="PTHR47505">
    <property type="entry name" value="DNA UTILIZATION PROTEIN YHGH"/>
    <property type="match status" value="1"/>
</dbReference>
<evidence type="ECO:0000313" key="3">
    <source>
        <dbReference type="EMBL" id="MPN44996.1"/>
    </source>
</evidence>
<dbReference type="PANTHER" id="PTHR47505:SF1">
    <property type="entry name" value="DNA UTILIZATION PROTEIN YHGH"/>
    <property type="match status" value="1"/>
</dbReference>
<gene>
    <name evidence="3" type="ORF">SDC9_192563</name>
</gene>
<evidence type="ECO:0000259" key="2">
    <source>
        <dbReference type="Pfam" id="PF00156"/>
    </source>
</evidence>
<evidence type="ECO:0000256" key="1">
    <source>
        <dbReference type="ARBA" id="ARBA00008007"/>
    </source>
</evidence>
<name>A0A645I2C4_9ZZZZ</name>